<dbReference type="EMBL" id="CM042009">
    <property type="protein sequence ID" value="KAI3788612.1"/>
    <property type="molecule type" value="Genomic_DNA"/>
</dbReference>
<reference evidence="1 2" key="2">
    <citation type="journal article" date="2022" name="Mol. Ecol. Resour.">
        <title>The genomes of chicory, endive, great burdock and yacon provide insights into Asteraceae paleo-polyploidization history and plant inulin production.</title>
        <authorList>
            <person name="Fan W."/>
            <person name="Wang S."/>
            <person name="Wang H."/>
            <person name="Wang A."/>
            <person name="Jiang F."/>
            <person name="Liu H."/>
            <person name="Zhao H."/>
            <person name="Xu D."/>
            <person name="Zhang Y."/>
        </authorList>
    </citation>
    <scope>NUCLEOTIDE SEQUENCE [LARGE SCALE GENOMIC DNA]</scope>
    <source>
        <strain evidence="2">cv. Punajuju</strain>
        <tissue evidence="1">Leaves</tissue>
    </source>
</reference>
<proteinExistence type="predicted"/>
<name>A0ACB9GZ57_CICIN</name>
<protein>
    <submittedName>
        <fullName evidence="1">Uncharacterized protein</fullName>
    </submittedName>
</protein>
<keyword evidence="2" id="KW-1185">Reference proteome</keyword>
<dbReference type="Proteomes" id="UP001055811">
    <property type="component" value="Linkage Group LG01"/>
</dbReference>
<sequence>MVVCACGTSLSFSLQLSFWFLFTDTPTMFPHHQYDHHNYRFEPLNEESVNYCATRLNLMLLVNLKAKPVRGMKRRRRRSACRHPLIMAKVKLIYRDQALEPLESTVSQINDNNTISFSTLPLNSTGTEDHVPDIDKKICALKKKPFPTRQCLRVGGHQELMKIDDEIGGGVAAGRLLDVHVSGEKALLFDWRRLFPTKSCDCGSMEHYGIMAFKKRLEILGYEVGILRAFGLSDAMS</sequence>
<comment type="caution">
    <text evidence="1">The sequence shown here is derived from an EMBL/GenBank/DDBJ whole genome shotgun (WGS) entry which is preliminary data.</text>
</comment>
<evidence type="ECO:0000313" key="1">
    <source>
        <dbReference type="EMBL" id="KAI3788612.1"/>
    </source>
</evidence>
<reference evidence="2" key="1">
    <citation type="journal article" date="2022" name="Mol. Ecol. Resour.">
        <title>The genomes of chicory, endive, great burdock and yacon provide insights into Asteraceae palaeo-polyploidization history and plant inulin production.</title>
        <authorList>
            <person name="Fan W."/>
            <person name="Wang S."/>
            <person name="Wang H."/>
            <person name="Wang A."/>
            <person name="Jiang F."/>
            <person name="Liu H."/>
            <person name="Zhao H."/>
            <person name="Xu D."/>
            <person name="Zhang Y."/>
        </authorList>
    </citation>
    <scope>NUCLEOTIDE SEQUENCE [LARGE SCALE GENOMIC DNA]</scope>
    <source>
        <strain evidence="2">cv. Punajuju</strain>
    </source>
</reference>
<evidence type="ECO:0000313" key="2">
    <source>
        <dbReference type="Proteomes" id="UP001055811"/>
    </source>
</evidence>
<organism evidence="1 2">
    <name type="scientific">Cichorium intybus</name>
    <name type="common">Chicory</name>
    <dbReference type="NCBI Taxonomy" id="13427"/>
    <lineage>
        <taxon>Eukaryota</taxon>
        <taxon>Viridiplantae</taxon>
        <taxon>Streptophyta</taxon>
        <taxon>Embryophyta</taxon>
        <taxon>Tracheophyta</taxon>
        <taxon>Spermatophyta</taxon>
        <taxon>Magnoliopsida</taxon>
        <taxon>eudicotyledons</taxon>
        <taxon>Gunneridae</taxon>
        <taxon>Pentapetalae</taxon>
        <taxon>asterids</taxon>
        <taxon>campanulids</taxon>
        <taxon>Asterales</taxon>
        <taxon>Asteraceae</taxon>
        <taxon>Cichorioideae</taxon>
        <taxon>Cichorieae</taxon>
        <taxon>Cichoriinae</taxon>
        <taxon>Cichorium</taxon>
    </lineage>
</organism>
<accession>A0ACB9GZ57</accession>
<gene>
    <name evidence="1" type="ORF">L2E82_01384</name>
</gene>